<keyword evidence="12" id="KW-0333">Golgi apparatus</keyword>
<keyword evidence="11 23" id="KW-1133">Transmembrane helix</keyword>
<feature type="transmembrane region" description="Helical" evidence="23">
    <location>
        <begin position="394"/>
        <end position="419"/>
    </location>
</feature>
<keyword evidence="13" id="KW-0443">Lipid metabolism</keyword>
<dbReference type="PROSITE" id="PS00678">
    <property type="entry name" value="WD_REPEATS_1"/>
    <property type="match status" value="1"/>
</dbReference>
<evidence type="ECO:0000256" key="16">
    <source>
        <dbReference type="ARBA" id="ARBA00023166"/>
    </source>
</evidence>
<keyword evidence="15 23" id="KW-0472">Membrane</keyword>
<name>A0A8H7RZ62_9FUNG</name>
<keyword evidence="19" id="KW-0968">Cytoplasmic vesicle</keyword>
<evidence type="ECO:0000256" key="8">
    <source>
        <dbReference type="ARBA" id="ARBA00022692"/>
    </source>
</evidence>
<evidence type="ECO:0000256" key="7">
    <source>
        <dbReference type="ARBA" id="ARBA00022574"/>
    </source>
</evidence>
<dbReference type="GO" id="GO:0012507">
    <property type="term" value="C:ER to Golgi transport vesicle membrane"/>
    <property type="evidence" value="ECO:0007669"/>
    <property type="project" value="UniProtKB-SubCell"/>
</dbReference>
<gene>
    <name evidence="25" type="ORF">INT45_000947</name>
</gene>
<dbReference type="GO" id="GO:0005789">
    <property type="term" value="C:endoplasmic reticulum membrane"/>
    <property type="evidence" value="ECO:0007669"/>
    <property type="project" value="UniProtKB-SubCell"/>
</dbReference>
<keyword evidence="16" id="KW-1207">Sterol metabolism</keyword>
<evidence type="ECO:0000256" key="10">
    <source>
        <dbReference type="ARBA" id="ARBA00022824"/>
    </source>
</evidence>
<dbReference type="GO" id="GO:0032933">
    <property type="term" value="P:SREBP signaling pathway"/>
    <property type="evidence" value="ECO:0007669"/>
    <property type="project" value="InterPro"/>
</dbReference>
<feature type="transmembrane region" description="Helical" evidence="23">
    <location>
        <begin position="260"/>
        <end position="280"/>
    </location>
</feature>
<dbReference type="InterPro" id="IPR019775">
    <property type="entry name" value="WD40_repeat_CS"/>
</dbReference>
<dbReference type="GO" id="GO:0045540">
    <property type="term" value="P:regulation of cholesterol biosynthetic process"/>
    <property type="evidence" value="ECO:0007669"/>
    <property type="project" value="TreeGrafter"/>
</dbReference>
<dbReference type="Proteomes" id="UP000646827">
    <property type="component" value="Unassembled WGS sequence"/>
</dbReference>
<reference evidence="25 26" key="1">
    <citation type="submission" date="2020-12" db="EMBL/GenBank/DDBJ databases">
        <title>Metabolic potential, ecology and presence of endohyphal bacteria is reflected in genomic diversity of Mucoromycotina.</title>
        <authorList>
            <person name="Muszewska A."/>
            <person name="Okrasinska A."/>
            <person name="Steczkiewicz K."/>
            <person name="Drgas O."/>
            <person name="Orlowska M."/>
            <person name="Perlinska-Lenart U."/>
            <person name="Aleksandrzak-Piekarczyk T."/>
            <person name="Szatraj K."/>
            <person name="Zielenkiewicz U."/>
            <person name="Pilsyk S."/>
            <person name="Malc E."/>
            <person name="Mieczkowski P."/>
            <person name="Kruszewska J.S."/>
            <person name="Biernat P."/>
            <person name="Pawlowska J."/>
        </authorList>
    </citation>
    <scope>NUCLEOTIDE SEQUENCE [LARGE SCALE GENOMIC DNA]</scope>
    <source>
        <strain evidence="25 26">CBS 142.35</strain>
    </source>
</reference>
<dbReference type="PROSITE" id="PS50156">
    <property type="entry name" value="SSD"/>
    <property type="match status" value="1"/>
</dbReference>
<dbReference type="GO" id="GO:0032934">
    <property type="term" value="F:sterol binding"/>
    <property type="evidence" value="ECO:0007669"/>
    <property type="project" value="InterPro"/>
</dbReference>
<dbReference type="EMBL" id="JAEPRB010000225">
    <property type="protein sequence ID" value="KAG2218521.1"/>
    <property type="molecule type" value="Genomic_DNA"/>
</dbReference>
<dbReference type="GO" id="GO:0032936">
    <property type="term" value="C:SREBP-SCAP complex"/>
    <property type="evidence" value="ECO:0007669"/>
    <property type="project" value="TreeGrafter"/>
</dbReference>
<feature type="compositionally biased region" description="Low complexity" evidence="22">
    <location>
        <begin position="1107"/>
        <end position="1129"/>
    </location>
</feature>
<feature type="transmembrane region" description="Helical" evidence="23">
    <location>
        <begin position="482"/>
        <end position="499"/>
    </location>
</feature>
<dbReference type="OrthoDB" id="6510177at2759"/>
<evidence type="ECO:0000256" key="23">
    <source>
        <dbReference type="SAM" id="Phobius"/>
    </source>
</evidence>
<evidence type="ECO:0000256" key="9">
    <source>
        <dbReference type="ARBA" id="ARBA00022737"/>
    </source>
</evidence>
<dbReference type="InterPro" id="IPR053958">
    <property type="entry name" value="HMGCR/SNAP/NPC1-like_SSD"/>
</dbReference>
<dbReference type="InterPro" id="IPR036322">
    <property type="entry name" value="WD40_repeat_dom_sf"/>
</dbReference>
<evidence type="ECO:0000313" key="25">
    <source>
        <dbReference type="EMBL" id="KAG2218521.1"/>
    </source>
</evidence>
<feature type="compositionally biased region" description="Basic residues" evidence="22">
    <location>
        <begin position="1132"/>
        <end position="1141"/>
    </location>
</feature>
<evidence type="ECO:0000256" key="5">
    <source>
        <dbReference type="ARBA" id="ARBA00019541"/>
    </source>
</evidence>
<evidence type="ECO:0000256" key="22">
    <source>
        <dbReference type="SAM" id="MobiDB-lite"/>
    </source>
</evidence>
<evidence type="ECO:0000256" key="1">
    <source>
        <dbReference type="ARBA" id="ARBA00004477"/>
    </source>
</evidence>
<dbReference type="Pfam" id="PF00400">
    <property type="entry name" value="WD40"/>
    <property type="match status" value="1"/>
</dbReference>
<keyword evidence="6" id="KW-0153">Cholesterol metabolism</keyword>
<evidence type="ECO:0000256" key="3">
    <source>
        <dbReference type="ARBA" id="ARBA00004653"/>
    </source>
</evidence>
<comment type="similarity">
    <text evidence="4">Belongs to the WD repeat SCAP family.</text>
</comment>
<keyword evidence="17" id="KW-0325">Glycoprotein</keyword>
<evidence type="ECO:0000256" key="4">
    <source>
        <dbReference type="ARBA" id="ARBA00007410"/>
    </source>
</evidence>
<feature type="repeat" description="WD" evidence="21">
    <location>
        <begin position="985"/>
        <end position="1007"/>
    </location>
</feature>
<protein>
    <recommendedName>
        <fullName evidence="5">Sterol regulatory element-binding protein cleavage-activating protein</fullName>
    </recommendedName>
</protein>
<dbReference type="PROSITE" id="PS50082">
    <property type="entry name" value="WD_REPEATS_2"/>
    <property type="match status" value="1"/>
</dbReference>
<proteinExistence type="inferred from homology"/>
<dbReference type="SUPFAM" id="SSF82866">
    <property type="entry name" value="Multidrug efflux transporter AcrB transmembrane domain"/>
    <property type="match status" value="1"/>
</dbReference>
<keyword evidence="9" id="KW-0677">Repeat</keyword>
<accession>A0A8H7RZ62</accession>
<keyword evidence="26" id="KW-1185">Reference proteome</keyword>
<keyword evidence="8 23" id="KW-0812">Transmembrane</keyword>
<evidence type="ECO:0000256" key="15">
    <source>
        <dbReference type="ARBA" id="ARBA00023136"/>
    </source>
</evidence>
<comment type="subcellular location">
    <subcellularLocation>
        <location evidence="2">Cytoplasmic vesicle</location>
        <location evidence="2">COPII-coated vesicle membrane</location>
        <topology evidence="2">Multi-pass membrane protein</topology>
    </subcellularLocation>
    <subcellularLocation>
        <location evidence="1">Endoplasmic reticulum membrane</location>
        <topology evidence="1">Multi-pass membrane protein</topology>
    </subcellularLocation>
    <subcellularLocation>
        <location evidence="3">Golgi apparatus membrane</location>
        <topology evidence="3">Multi-pass membrane protein</topology>
    </subcellularLocation>
</comment>
<dbReference type="PANTHER" id="PTHR46378:SF1">
    <property type="entry name" value="STEROL REGULATORY ELEMENT-BINDING PROTEIN CLEAVAGE-ACTIVATING PROTEIN"/>
    <property type="match status" value="1"/>
</dbReference>
<dbReference type="SMART" id="SM00320">
    <property type="entry name" value="WD40"/>
    <property type="match status" value="5"/>
</dbReference>
<dbReference type="Gene3D" id="2.130.10.10">
    <property type="entry name" value="YVTN repeat-like/Quinoprotein amine dehydrogenase"/>
    <property type="match status" value="2"/>
</dbReference>
<feature type="region of interest" description="Disordered" evidence="22">
    <location>
        <begin position="1097"/>
        <end position="1156"/>
    </location>
</feature>
<keyword evidence="7 21" id="KW-0853">WD repeat</keyword>
<comment type="function">
    <text evidence="20">Escort protein required for cholesterol as well as lipid homeostasis. Regulates export of the SCAP-SREBP complex from the endoplasmic reticulum to the Golgi upon low cholesterol, thereby regulating the processing of sterol regulatory element-binding proteins (SREBPs) SREBF1/SREBP1 and SREBF2/SREBP2. At high sterol concentrations, formation of a ternary complex with INSIG (INSIG1 or INSIG2) leads to mask the ER export signal in SCAP, promoting retention of the complex in the endoplasmic reticulum. Low sterol concentrations trigger release of INSIG, a conformational change in the SSD domain of SCAP, unmasking of the ER export signal, promoting recruitment into COPII-coated vesicles and transport of the SCAP-SREBP to the Golgi: in the Golgi, SREBPs are then processed, releasing the transcription factor fragment of SREBPs from the membrane, its import into the nucleus and up-regulation of LDLR, INSIG1 and the mevalonate pathway. Binds cholesterol via its SSD domain.</text>
</comment>
<evidence type="ECO:0000256" key="12">
    <source>
        <dbReference type="ARBA" id="ARBA00023034"/>
    </source>
</evidence>
<dbReference type="InterPro" id="IPR001680">
    <property type="entry name" value="WD40_rpt"/>
</dbReference>
<evidence type="ECO:0000256" key="2">
    <source>
        <dbReference type="ARBA" id="ARBA00004557"/>
    </source>
</evidence>
<keyword evidence="18" id="KW-0753">Steroid metabolism</keyword>
<dbReference type="InterPro" id="IPR015943">
    <property type="entry name" value="WD40/YVTN_repeat-like_dom_sf"/>
</dbReference>
<organism evidence="25 26">
    <name type="scientific">Circinella minor</name>
    <dbReference type="NCBI Taxonomy" id="1195481"/>
    <lineage>
        <taxon>Eukaryota</taxon>
        <taxon>Fungi</taxon>
        <taxon>Fungi incertae sedis</taxon>
        <taxon>Mucoromycota</taxon>
        <taxon>Mucoromycotina</taxon>
        <taxon>Mucoromycetes</taxon>
        <taxon>Mucorales</taxon>
        <taxon>Lichtheimiaceae</taxon>
        <taxon>Circinella</taxon>
    </lineage>
</organism>
<dbReference type="PANTHER" id="PTHR46378">
    <property type="entry name" value="STEROL REGULATORY ELEMENT-BINDING PROTEIN CLEAVAGE-ACTIVATING PROTEIN"/>
    <property type="match status" value="1"/>
</dbReference>
<evidence type="ECO:0000256" key="6">
    <source>
        <dbReference type="ARBA" id="ARBA00022548"/>
    </source>
</evidence>
<feature type="transmembrane region" description="Helical" evidence="23">
    <location>
        <begin position="361"/>
        <end position="382"/>
    </location>
</feature>
<dbReference type="InterPro" id="IPR030225">
    <property type="entry name" value="SCAP"/>
</dbReference>
<dbReference type="SUPFAM" id="SSF50978">
    <property type="entry name" value="WD40 repeat-like"/>
    <property type="match status" value="1"/>
</dbReference>
<keyword evidence="14" id="KW-0446">Lipid-binding</keyword>
<comment type="caution">
    <text evidence="25">The sequence shown here is derived from an EMBL/GenBank/DDBJ whole genome shotgun (WGS) entry which is preliminary data.</text>
</comment>
<dbReference type="Pfam" id="PF12349">
    <property type="entry name" value="Sterol-sensing"/>
    <property type="match status" value="1"/>
</dbReference>
<feature type="transmembrane region" description="Helical" evidence="23">
    <location>
        <begin position="292"/>
        <end position="311"/>
    </location>
</feature>
<evidence type="ECO:0000256" key="20">
    <source>
        <dbReference type="ARBA" id="ARBA00045958"/>
    </source>
</evidence>
<feature type="transmembrane region" description="Helical" evidence="23">
    <location>
        <begin position="22"/>
        <end position="40"/>
    </location>
</feature>
<dbReference type="GO" id="GO:0008203">
    <property type="term" value="P:cholesterol metabolic process"/>
    <property type="evidence" value="ECO:0007669"/>
    <property type="project" value="UniProtKB-KW"/>
</dbReference>
<feature type="transmembrane region" description="Helical" evidence="23">
    <location>
        <begin position="605"/>
        <end position="630"/>
    </location>
</feature>
<evidence type="ECO:0000256" key="19">
    <source>
        <dbReference type="ARBA" id="ARBA00023329"/>
    </source>
</evidence>
<dbReference type="InterPro" id="IPR000731">
    <property type="entry name" value="SSD"/>
</dbReference>
<keyword evidence="10" id="KW-0256">Endoplasmic reticulum</keyword>
<evidence type="ECO:0000313" key="26">
    <source>
        <dbReference type="Proteomes" id="UP000646827"/>
    </source>
</evidence>
<evidence type="ECO:0000259" key="24">
    <source>
        <dbReference type="PROSITE" id="PS50156"/>
    </source>
</evidence>
<evidence type="ECO:0000256" key="17">
    <source>
        <dbReference type="ARBA" id="ARBA00023180"/>
    </source>
</evidence>
<evidence type="ECO:0000256" key="11">
    <source>
        <dbReference type="ARBA" id="ARBA00022989"/>
    </source>
</evidence>
<evidence type="ECO:0000256" key="18">
    <source>
        <dbReference type="ARBA" id="ARBA00023221"/>
    </source>
</evidence>
<dbReference type="GO" id="GO:0000139">
    <property type="term" value="C:Golgi membrane"/>
    <property type="evidence" value="ECO:0007669"/>
    <property type="project" value="UniProtKB-SubCell"/>
</dbReference>
<evidence type="ECO:0000256" key="13">
    <source>
        <dbReference type="ARBA" id="ARBA00023098"/>
    </source>
</evidence>
<feature type="domain" description="SSD" evidence="24">
    <location>
        <begin position="261"/>
        <end position="419"/>
    </location>
</feature>
<sequence length="1363" mass="153186">MLIAKLNACFGVFGKTCALRKFTFLCVSLLIALILSWPTVQRLRDSLYTASIMAEAHNDQFWQYTPHVQPGSKQPSDDMFAVYQIRITNPNNNEPVTHDLLTRARDWQLGLMTFQVKDLNGQSVSLSELPFFKLYSPFGTLWQYDEIIHDDWSLTLNNNHNQEYHNNNNNNNNNTSSSTLDPLSVFDNATLDKHGKFISADAIVLTAVLLRNNDEYVWKKVMEHFNKHMDPSWYIKQANAPALSWQYKFKILFPDYDIPISVYAFLLSHIVIFFIVSSTFGTTQFVKSRYGLGLAAVFTSITCVTVTLSILDRFGVQLDAVPWYLYPLVSNVATLENSFLLTNAVVNAGCDMQVKEKVSRGLQSVGVPMIGTLIAELVILEIGRYMEAPMIKQFCLFAQVALVIEYCLEMTFFMAILSIDINRAELADLDDRQVSKRLRELAISGADAEQQQSPDFCPIQDSSEQTSCAECKDFKTHREVNALMLCMVILGLMMFQSYFGRVVAFCPPSSSHVFDLQQQELITKTERLRTVSTEYWNMINPTRETRWIRVEPPYLATYGIPTTVSTFHSFESAYRDKALGIQTVQSKRQPPSRLRSFMLTCARNTFLFVSSISIPSLILCIVLVGILIWLTPGCREQWLIPLFKKVLLRIMNPNTSNGIICWFRGHFLQQYQETVHVGAISAQEQYQKRNSSAGDVSIKTLRGQHVADIRRFDVNAKHGIVISCGQDDRVVAWDTRKARPISQLSYDGVGNDNSTTISNNKSIPAKCVKIDQGNKWIAAALNNGTVWVWSVCTGKVAREFSIERDYADIQQPQQQVVFRNRRHNDNSIHGDTSSKKKRHLDRVLAVQFIGAVAEYCHPKVAEVAAKTNGRSTVESQNYLVTAHKSGMIREWDIISGECMQTVPSGHTRDISILHVVEAKAPHRKLGVSWVFTASKDGRVTCWERQIVKQQDTTSVWTCAYSIKGHQGLPITSIATELPVGGMGILVTAASDRSVRVWNFETGEPVCTLADPSSSTTAKSTGDNASLATISQVAVTRYCEVEKGRGMCRGCDTCFGNGFFIATSSTDGIVDTYRLERVGGNGHSGSCQLCSKDYNRSQYKRKKKPLETTTISSNKNNSNNTQSAAAVASPNRPPRRQRHHQSRNISKPSSNNADGDDLLKLLDIEQLAGDNEEIKLVPTRLGKIDQPAGRGLAFCGKSRLLAGVRQKTGGHQWEAWFTSLQYIDPVKNDDNDQSHRIPVETFDLDRDNEETEEELDSYFGLFGVDPQDKTTSRRKEQQEQTDEDYELLPFSTVHHVLPLDGTGLACDFGNFIKLIYLEDEHRKKHLPSCRCDGCLKTKASQIRCSIIPNCPQASECLSARQQAL</sequence>
<evidence type="ECO:0000256" key="14">
    <source>
        <dbReference type="ARBA" id="ARBA00023121"/>
    </source>
</evidence>
<evidence type="ECO:0000256" key="21">
    <source>
        <dbReference type="PROSITE-ProRule" id="PRU00221"/>
    </source>
</evidence>